<keyword evidence="3" id="KW-1185">Reference proteome</keyword>
<accession>Q94MU0</accession>
<name>Q94MU0_9CAUD</name>
<organism evidence="2 3">
    <name type="scientific">Myxococcus phage Mx8</name>
    <dbReference type="NCBI Taxonomy" id="49964"/>
    <lineage>
        <taxon>Viruses</taxon>
        <taxon>Duplodnaviria</taxon>
        <taxon>Heunggongvirae</taxon>
        <taxon>Uroviricota</taxon>
        <taxon>Caudoviricetes</taxon>
        <taxon>Myxoctovirus</taxon>
        <taxon>Myxoctovirus Mx8</taxon>
    </lineage>
</organism>
<dbReference type="EMBL" id="AF396866">
    <property type="protein sequence ID" value="AAK94364.1"/>
    <property type="molecule type" value="Genomic_DNA"/>
</dbReference>
<evidence type="ECO:0000313" key="3">
    <source>
        <dbReference type="Proteomes" id="UP000002093"/>
    </source>
</evidence>
<evidence type="ECO:0000256" key="1">
    <source>
        <dbReference type="SAM" id="MobiDB-lite"/>
    </source>
</evidence>
<protein>
    <submittedName>
        <fullName evidence="2">p29</fullName>
    </submittedName>
</protein>
<proteinExistence type="predicted"/>
<dbReference type="KEGG" id="vg:921733"/>
<dbReference type="Proteomes" id="UP000002093">
    <property type="component" value="Segment"/>
</dbReference>
<evidence type="ECO:0000313" key="2">
    <source>
        <dbReference type="EMBL" id="AAK94364.1"/>
    </source>
</evidence>
<dbReference type="RefSeq" id="NP_203443.1">
    <property type="nucleotide sequence ID" value="NC_003085.1"/>
</dbReference>
<sequence>MTCMHLCQRPGCDKPARKRKQGPGYSPYCSETCGQAAAVKRRAALSKSRQTAPKAGEDEGPDLPLNGVTSQMARERRERIALEMLREGWPSTAIVERFAEFPPDVDRIRKKYNLKAERGHQLPGGLPVL</sequence>
<feature type="region of interest" description="Disordered" evidence="1">
    <location>
        <begin position="44"/>
        <end position="72"/>
    </location>
</feature>
<dbReference type="GeneID" id="921733"/>
<reference evidence="2 3" key="1">
    <citation type="submission" date="2001-06" db="EMBL/GenBank/DDBJ databases">
        <title>Genome organization of temperate Myxococcus phage Mx8.</title>
        <authorList>
            <person name="Youderian P."/>
            <person name="Walthers D."/>
            <person name="Salmi D."/>
            <person name="Magrini V."/>
            <person name="Hartzell P.L."/>
        </authorList>
    </citation>
    <scope>NUCLEOTIDE SEQUENCE [LARGE SCALE GENOMIC DNA]</scope>
</reference>